<dbReference type="Pfam" id="PF13188">
    <property type="entry name" value="PAS_8"/>
    <property type="match status" value="1"/>
</dbReference>
<dbReference type="InterPro" id="IPR052155">
    <property type="entry name" value="Biofilm_reg_signaling"/>
</dbReference>
<protein>
    <submittedName>
        <fullName evidence="1">Uncharacterized protein</fullName>
    </submittedName>
</protein>
<organism evidence="1 2">
    <name type="scientific">Capsulimonas corticalis</name>
    <dbReference type="NCBI Taxonomy" id="2219043"/>
    <lineage>
        <taxon>Bacteria</taxon>
        <taxon>Bacillati</taxon>
        <taxon>Armatimonadota</taxon>
        <taxon>Armatimonadia</taxon>
        <taxon>Capsulimonadales</taxon>
        <taxon>Capsulimonadaceae</taxon>
        <taxon>Capsulimonas</taxon>
    </lineage>
</organism>
<dbReference type="InterPro" id="IPR003594">
    <property type="entry name" value="HATPase_dom"/>
</dbReference>
<dbReference type="AlphaFoldDB" id="A0A402D0Q3"/>
<dbReference type="SUPFAM" id="SSF55785">
    <property type="entry name" value="PYP-like sensor domain (PAS domain)"/>
    <property type="match status" value="2"/>
</dbReference>
<gene>
    <name evidence="1" type="ORF">CCAX7_55740</name>
</gene>
<dbReference type="Gene3D" id="3.30.450.20">
    <property type="entry name" value="PAS domain"/>
    <property type="match status" value="2"/>
</dbReference>
<sequence length="453" mass="50289">MTLRKPEDENSTEDSSQDAMRALEESKRRYLTLFETMAQGVVWQDNTGRVTSANPAAERILGFTEAQLKARSPALDRANFPLRDDGSLYTYEDRPTIKALYTGQPVLGAILGFPHLKLGELRWIRVDAIPEIDPNGGPPLGVYTVFEDITDRRRARMEAAETARKAVTILENVTDAFFALDKDWRYTFVNGRGVEMAGRAAQELIGRCIWDIYPDLVGTVFEAQYQSVMNGGAPVTFEAYYAASQVWYRVHAYGTGDGVAFYLRDVTAERRTREDSIAAARRQREFMRDVLFSVTNGKLILCLEERDLPGPRPECPGILLTQTEGLRGLRRAAEEAARAEGFIDDRCFDLVTAVSEAGMNAVVHAGGGVAFVRTLPSQIVQTWIIDEGPGISFENLPRAALEKGFTTAGTLGHGMKMMLRSTDRIFLRTTPTGAVVVLEQGPHAEPSLLLNEW</sequence>
<dbReference type="SUPFAM" id="SSF55874">
    <property type="entry name" value="ATPase domain of HSP90 chaperone/DNA topoisomerase II/histidine kinase"/>
    <property type="match status" value="1"/>
</dbReference>
<dbReference type="PANTHER" id="PTHR44757:SF2">
    <property type="entry name" value="BIOFILM ARCHITECTURE MAINTENANCE PROTEIN MBAA"/>
    <property type="match status" value="1"/>
</dbReference>
<dbReference type="RefSeq" id="WP_119323146.1">
    <property type="nucleotide sequence ID" value="NZ_AP025739.1"/>
</dbReference>
<accession>A0A402D0Q3</accession>
<dbReference type="CDD" id="cd00130">
    <property type="entry name" value="PAS"/>
    <property type="match status" value="2"/>
</dbReference>
<dbReference type="Gene3D" id="3.30.565.10">
    <property type="entry name" value="Histidine kinase-like ATPase, C-terminal domain"/>
    <property type="match status" value="1"/>
</dbReference>
<dbReference type="SMART" id="SM00091">
    <property type="entry name" value="PAS"/>
    <property type="match status" value="2"/>
</dbReference>
<dbReference type="Proteomes" id="UP000287394">
    <property type="component" value="Chromosome"/>
</dbReference>
<dbReference type="OrthoDB" id="9766459at2"/>
<dbReference type="Pfam" id="PF08448">
    <property type="entry name" value="PAS_4"/>
    <property type="match status" value="1"/>
</dbReference>
<dbReference type="InterPro" id="IPR000014">
    <property type="entry name" value="PAS"/>
</dbReference>
<dbReference type="InterPro" id="IPR036890">
    <property type="entry name" value="HATPase_C_sf"/>
</dbReference>
<evidence type="ECO:0000313" key="2">
    <source>
        <dbReference type="Proteomes" id="UP000287394"/>
    </source>
</evidence>
<dbReference type="InterPro" id="IPR035965">
    <property type="entry name" value="PAS-like_dom_sf"/>
</dbReference>
<reference evidence="1 2" key="1">
    <citation type="journal article" date="2019" name="Int. J. Syst. Evol. Microbiol.">
        <title>Capsulimonas corticalis gen. nov., sp. nov., an aerobic capsulated bacterium, of a novel bacterial order, Capsulimonadales ord. nov., of the class Armatimonadia of the phylum Armatimonadetes.</title>
        <authorList>
            <person name="Li J."/>
            <person name="Kudo C."/>
            <person name="Tonouchi A."/>
        </authorList>
    </citation>
    <scope>NUCLEOTIDE SEQUENCE [LARGE SCALE GENOMIC DNA]</scope>
    <source>
        <strain evidence="1 2">AX-7</strain>
    </source>
</reference>
<dbReference type="PANTHER" id="PTHR44757">
    <property type="entry name" value="DIGUANYLATE CYCLASE DGCP"/>
    <property type="match status" value="1"/>
</dbReference>
<proteinExistence type="predicted"/>
<evidence type="ECO:0000313" key="1">
    <source>
        <dbReference type="EMBL" id="BDI33523.1"/>
    </source>
</evidence>
<name>A0A402D0Q3_9BACT</name>
<dbReference type="PROSITE" id="PS50112">
    <property type="entry name" value="PAS"/>
    <property type="match status" value="2"/>
</dbReference>
<keyword evidence="2" id="KW-1185">Reference proteome</keyword>
<dbReference type="EMBL" id="AP025739">
    <property type="protein sequence ID" value="BDI33523.1"/>
    <property type="molecule type" value="Genomic_DNA"/>
</dbReference>
<dbReference type="InterPro" id="IPR013656">
    <property type="entry name" value="PAS_4"/>
</dbReference>
<dbReference type="Pfam" id="PF13581">
    <property type="entry name" value="HATPase_c_2"/>
    <property type="match status" value="1"/>
</dbReference>
<dbReference type="KEGG" id="ccot:CCAX7_55740"/>
<dbReference type="NCBIfam" id="TIGR00229">
    <property type="entry name" value="sensory_box"/>
    <property type="match status" value="2"/>
</dbReference>